<comment type="caution">
    <text evidence="2">The sequence shown here is derived from an EMBL/GenBank/DDBJ whole genome shotgun (WGS) entry which is preliminary data.</text>
</comment>
<sequence length="275" mass="29381">MRASRKISIEDIMNPKSLLLLIAATILAGPAAADDADLAKQLSNPIASLISVPLQFNHDSGYGPTGGHKSVLNIQPVIPFSINEDWNVISRTVVPVISQNDIAGNSGSQAGIGDVVQSLFFSPKKPTAGGLIWGVGPAILLPTATDPLLGGKKWGLGPTAVVLKQEGPWTYGALGNHIWSVAGNSDRRDISSTFLQPFISYTTKDAWTFALDTESTYDWKSEKWSVPINLTVSKLVMFGKQPVSFSGGPRYWAVAPENGPNGWGVRGSISLLFPR</sequence>
<feature type="signal peptide" evidence="1">
    <location>
        <begin position="1"/>
        <end position="33"/>
    </location>
</feature>
<gene>
    <name evidence="2" type="ORF">ABVQ20_22875</name>
</gene>
<accession>A0ABV2DIE5</accession>
<evidence type="ECO:0000256" key="1">
    <source>
        <dbReference type="SAM" id="SignalP"/>
    </source>
</evidence>
<evidence type="ECO:0000313" key="2">
    <source>
        <dbReference type="EMBL" id="MET2829821.1"/>
    </source>
</evidence>
<feature type="chain" id="PRO_5047379233" evidence="1">
    <location>
        <begin position="34"/>
        <end position="275"/>
    </location>
</feature>
<keyword evidence="1" id="KW-0732">Signal</keyword>
<protein>
    <submittedName>
        <fullName evidence="2">Transporter</fullName>
    </submittedName>
</protein>
<proteinExistence type="predicted"/>
<dbReference type="EMBL" id="JBEWSZ010000001">
    <property type="protein sequence ID" value="MET2829821.1"/>
    <property type="molecule type" value="Genomic_DNA"/>
</dbReference>
<evidence type="ECO:0000313" key="3">
    <source>
        <dbReference type="Proteomes" id="UP001548832"/>
    </source>
</evidence>
<keyword evidence="3" id="KW-1185">Reference proteome</keyword>
<dbReference type="Proteomes" id="UP001548832">
    <property type="component" value="Unassembled WGS sequence"/>
</dbReference>
<reference evidence="2 3" key="1">
    <citation type="submission" date="2024-06" db="EMBL/GenBank/DDBJ databases">
        <authorList>
            <person name="Kim D.-U."/>
        </authorList>
    </citation>
    <scope>NUCLEOTIDE SEQUENCE [LARGE SCALE GENOMIC DNA]</scope>
    <source>
        <strain evidence="2 3">KACC15460</strain>
    </source>
</reference>
<name>A0ABV2DIE5_9HYPH</name>
<organism evidence="2 3">
    <name type="scientific">Mesorhizobium shangrilense</name>
    <dbReference type="NCBI Taxonomy" id="460060"/>
    <lineage>
        <taxon>Bacteria</taxon>
        <taxon>Pseudomonadati</taxon>
        <taxon>Pseudomonadota</taxon>
        <taxon>Alphaproteobacteria</taxon>
        <taxon>Hyphomicrobiales</taxon>
        <taxon>Phyllobacteriaceae</taxon>
        <taxon>Mesorhizobium</taxon>
    </lineage>
</organism>